<dbReference type="CDD" id="cd02440">
    <property type="entry name" value="AdoMet_MTases"/>
    <property type="match status" value="1"/>
</dbReference>
<organism evidence="2 3">
    <name type="scientific">Kribbella qitaiheensis</name>
    <dbReference type="NCBI Taxonomy" id="1544730"/>
    <lineage>
        <taxon>Bacteria</taxon>
        <taxon>Bacillati</taxon>
        <taxon>Actinomycetota</taxon>
        <taxon>Actinomycetes</taxon>
        <taxon>Propionibacteriales</taxon>
        <taxon>Kribbellaceae</taxon>
        <taxon>Kribbella</taxon>
    </lineage>
</organism>
<dbReference type="KEGG" id="kqi:F1D05_00945"/>
<dbReference type="EMBL" id="CP043661">
    <property type="protein sequence ID" value="QNE16726.1"/>
    <property type="molecule type" value="Genomic_DNA"/>
</dbReference>
<dbReference type="GO" id="GO:0032259">
    <property type="term" value="P:methylation"/>
    <property type="evidence" value="ECO:0007669"/>
    <property type="project" value="UniProtKB-KW"/>
</dbReference>
<dbReference type="InterPro" id="IPR052356">
    <property type="entry name" value="Thiol_S-MT"/>
</dbReference>
<dbReference type="PANTHER" id="PTHR45036">
    <property type="entry name" value="METHYLTRANSFERASE LIKE 7B"/>
    <property type="match status" value="1"/>
</dbReference>
<gene>
    <name evidence="2" type="ORF">F1D05_00945</name>
</gene>
<accession>A0A7G6WRW1</accession>
<dbReference type="InterPro" id="IPR029063">
    <property type="entry name" value="SAM-dependent_MTases_sf"/>
</dbReference>
<dbReference type="PANTHER" id="PTHR45036:SF1">
    <property type="entry name" value="METHYLTRANSFERASE LIKE 7A"/>
    <property type="match status" value="1"/>
</dbReference>
<proteinExistence type="predicted"/>
<protein>
    <submittedName>
        <fullName evidence="2">Class I SAM-dependent methyltransferase</fullName>
    </submittedName>
</protein>
<keyword evidence="2" id="KW-0489">Methyltransferase</keyword>
<dbReference type="GO" id="GO:0008757">
    <property type="term" value="F:S-adenosylmethionine-dependent methyltransferase activity"/>
    <property type="evidence" value="ECO:0007669"/>
    <property type="project" value="InterPro"/>
</dbReference>
<keyword evidence="2" id="KW-0808">Transferase</keyword>
<dbReference type="Pfam" id="PF08241">
    <property type="entry name" value="Methyltransf_11"/>
    <property type="match status" value="1"/>
</dbReference>
<dbReference type="Proteomes" id="UP000515563">
    <property type="component" value="Chromosome"/>
</dbReference>
<evidence type="ECO:0000259" key="1">
    <source>
        <dbReference type="Pfam" id="PF08241"/>
    </source>
</evidence>
<feature type="domain" description="Methyltransferase type 11" evidence="1">
    <location>
        <begin position="29"/>
        <end position="124"/>
    </location>
</feature>
<dbReference type="Gene3D" id="3.40.50.150">
    <property type="entry name" value="Vaccinia Virus protein VP39"/>
    <property type="match status" value="1"/>
</dbReference>
<dbReference type="AlphaFoldDB" id="A0A7G6WRW1"/>
<sequence length="218" mass="23424">MTMRATEAPWGDYEVAKAELIGGLRGTVLELGAGRGANFSRLAADVEWIGLEPHASTRRALVRTAGFGRLKSAKVLAAPAENIPLPEASVDAVLSTVVLCSVTDLVAVLAEVRRVLRPGGQFVFFEHVAAPQGSWLYRLQRVAAPVTRRFDKGCNPARDIASAIQLAGFASVDLHRYVRPGPLRIPFIAGTAVRAALRGRNLRCGPRPASTPRRPDLT</sequence>
<reference evidence="3" key="1">
    <citation type="submission" date="2019-09" db="EMBL/GenBank/DDBJ databases">
        <title>Antimicrobial potential of Antarctic Bacteria.</title>
        <authorList>
            <person name="Benaud N."/>
            <person name="Edwards R.J."/>
            <person name="Ferrari B.C."/>
        </authorList>
    </citation>
    <scope>NUCLEOTIDE SEQUENCE [LARGE SCALE GENOMIC DNA]</scope>
    <source>
        <strain evidence="3">SPB151</strain>
    </source>
</reference>
<dbReference type="SUPFAM" id="SSF53335">
    <property type="entry name" value="S-adenosyl-L-methionine-dependent methyltransferases"/>
    <property type="match status" value="1"/>
</dbReference>
<name>A0A7G6WRW1_9ACTN</name>
<evidence type="ECO:0000313" key="2">
    <source>
        <dbReference type="EMBL" id="QNE16726.1"/>
    </source>
</evidence>
<evidence type="ECO:0000313" key="3">
    <source>
        <dbReference type="Proteomes" id="UP000515563"/>
    </source>
</evidence>
<dbReference type="InterPro" id="IPR013216">
    <property type="entry name" value="Methyltransf_11"/>
</dbReference>
<keyword evidence="3" id="KW-1185">Reference proteome</keyword>
<dbReference type="RefSeq" id="WP_185445368.1">
    <property type="nucleotide sequence ID" value="NZ_CP043661.1"/>
</dbReference>
<reference evidence="2 3" key="2">
    <citation type="journal article" date="2020" name="Microbiol. Resour. Announc.">
        <title>Antarctic desert soil bacteria exhibit high novel natural product potential, evaluated through long-read genome sequencing and comparative genomics.</title>
        <authorList>
            <person name="Benaud N."/>
            <person name="Edwards R.J."/>
            <person name="Amos T.G."/>
            <person name="D'Agostino P.M."/>
            <person name="Gutierrez-Chavez C."/>
            <person name="Montgomery K."/>
            <person name="Nicetic I."/>
            <person name="Ferrari B.C."/>
        </authorList>
    </citation>
    <scope>NUCLEOTIDE SEQUENCE [LARGE SCALE GENOMIC DNA]</scope>
    <source>
        <strain evidence="2 3">SPB151</strain>
    </source>
</reference>